<dbReference type="PANTHER" id="PTHR47718:SF13">
    <property type="entry name" value="OS09G0290500 PROTEIN"/>
    <property type="match status" value="1"/>
</dbReference>
<evidence type="ECO:0000313" key="3">
    <source>
        <dbReference type="Proteomes" id="UP001054252"/>
    </source>
</evidence>
<dbReference type="EMBL" id="BPVZ01000047">
    <property type="protein sequence ID" value="GKV17256.1"/>
    <property type="molecule type" value="Genomic_DNA"/>
</dbReference>
<reference evidence="2 3" key="1">
    <citation type="journal article" date="2021" name="Commun. Biol.">
        <title>The genome of Shorea leprosula (Dipterocarpaceae) highlights the ecological relevance of drought in aseasonal tropical rainforests.</title>
        <authorList>
            <person name="Ng K.K.S."/>
            <person name="Kobayashi M.J."/>
            <person name="Fawcett J.A."/>
            <person name="Hatakeyama M."/>
            <person name="Paape T."/>
            <person name="Ng C.H."/>
            <person name="Ang C.C."/>
            <person name="Tnah L.H."/>
            <person name="Lee C.T."/>
            <person name="Nishiyama T."/>
            <person name="Sese J."/>
            <person name="O'Brien M.J."/>
            <person name="Copetti D."/>
            <person name="Mohd Noor M.I."/>
            <person name="Ong R.C."/>
            <person name="Putra M."/>
            <person name="Sireger I.Z."/>
            <person name="Indrioko S."/>
            <person name="Kosugi Y."/>
            <person name="Izuno A."/>
            <person name="Isagi Y."/>
            <person name="Lee S.L."/>
            <person name="Shimizu K.K."/>
        </authorList>
    </citation>
    <scope>NUCLEOTIDE SEQUENCE [LARGE SCALE GENOMIC DNA]</scope>
    <source>
        <strain evidence="2">214</strain>
    </source>
</reference>
<dbReference type="Proteomes" id="UP001054252">
    <property type="component" value="Unassembled WGS sequence"/>
</dbReference>
<protein>
    <recommendedName>
        <fullName evidence="1">MULE transposase domain-containing protein</fullName>
    </recommendedName>
</protein>
<name>A0AAV5JX31_9ROSI</name>
<dbReference type="InterPro" id="IPR018289">
    <property type="entry name" value="MULE_transposase_dom"/>
</dbReference>
<feature type="domain" description="MULE transposase" evidence="1">
    <location>
        <begin position="74"/>
        <end position="111"/>
    </location>
</feature>
<evidence type="ECO:0000313" key="2">
    <source>
        <dbReference type="EMBL" id="GKV17256.1"/>
    </source>
</evidence>
<dbReference type="AlphaFoldDB" id="A0AAV5JX31"/>
<gene>
    <name evidence="2" type="ORF">SLEP1_g27787</name>
</gene>
<accession>A0AAV5JX31</accession>
<dbReference type="Pfam" id="PF10551">
    <property type="entry name" value="MULE"/>
    <property type="match status" value="1"/>
</dbReference>
<keyword evidence="3" id="KW-1185">Reference proteome</keyword>
<comment type="caution">
    <text evidence="2">The sequence shown here is derived from an EMBL/GenBank/DDBJ whole genome shotgun (WGS) entry which is preliminary data.</text>
</comment>
<organism evidence="2 3">
    <name type="scientific">Rubroshorea leprosula</name>
    <dbReference type="NCBI Taxonomy" id="152421"/>
    <lineage>
        <taxon>Eukaryota</taxon>
        <taxon>Viridiplantae</taxon>
        <taxon>Streptophyta</taxon>
        <taxon>Embryophyta</taxon>
        <taxon>Tracheophyta</taxon>
        <taxon>Spermatophyta</taxon>
        <taxon>Magnoliopsida</taxon>
        <taxon>eudicotyledons</taxon>
        <taxon>Gunneridae</taxon>
        <taxon>Pentapetalae</taxon>
        <taxon>rosids</taxon>
        <taxon>malvids</taxon>
        <taxon>Malvales</taxon>
        <taxon>Dipterocarpaceae</taxon>
        <taxon>Rubroshorea</taxon>
    </lineage>
</organism>
<dbReference type="PANTHER" id="PTHR47718">
    <property type="entry name" value="OS01G0519700 PROTEIN"/>
    <property type="match status" value="1"/>
</dbReference>
<evidence type="ECO:0000259" key="1">
    <source>
        <dbReference type="Pfam" id="PF10551"/>
    </source>
</evidence>
<sequence>MRFNERDCQNYLDHQRQLWIAKGDGEAIWRYFKVLKSQSSNYFSRIEVDADRRLNSLFWVDGQTRAAYQYFDDVLPFDTTYLTNRYDMSCAAFSGANNHSQTIMLSCGLIAKLWVDS</sequence>
<proteinExistence type="predicted"/>